<accession>A0ABU8HI79</accession>
<dbReference type="Gene3D" id="1.10.1660.10">
    <property type="match status" value="1"/>
</dbReference>
<dbReference type="Pfam" id="PF13411">
    <property type="entry name" value="MerR_1"/>
    <property type="match status" value="1"/>
</dbReference>
<evidence type="ECO:0000256" key="3">
    <source>
        <dbReference type="ARBA" id="ARBA00023125"/>
    </source>
</evidence>
<dbReference type="InterPro" id="IPR009061">
    <property type="entry name" value="DNA-bd_dom_put_sf"/>
</dbReference>
<sequence length="250" mass="28993">MTIQQFSHKTGIPPSTLRFYDKKMLLVPESRFENGYRVYSEDQLFEAFMINSLRNADIQIEDIKTFLSATEELKNKLIWKWKDDVKSKISALKIAEKYLGGLTPKENHLHLVRWGEQVNFVWISHTVERKLKPFHEFMVTDRELLTESGYKLGADSFVRIIETKGKKMKGEVGFIVVGEPPKVSDDAVMETMEPTLFASMDCFTGNEFLCFSFIQLIRQYGFIPTGSKIEKYETPQSETFQYLIPVMNSN</sequence>
<dbReference type="PROSITE" id="PS50937">
    <property type="entry name" value="HTH_MERR_2"/>
    <property type="match status" value="1"/>
</dbReference>
<dbReference type="PANTHER" id="PTHR30204">
    <property type="entry name" value="REDOX-CYCLING DRUG-SENSING TRANSCRIPTIONAL ACTIVATOR SOXR"/>
    <property type="match status" value="1"/>
</dbReference>
<dbReference type="RefSeq" id="WP_336588477.1">
    <property type="nucleotide sequence ID" value="NZ_JBBAXC010000018.1"/>
</dbReference>
<keyword evidence="3" id="KW-0238">DNA-binding</keyword>
<keyword evidence="4" id="KW-0804">Transcription</keyword>
<dbReference type="Proteomes" id="UP001312865">
    <property type="component" value="Unassembled WGS sequence"/>
</dbReference>
<organism evidence="6 7">
    <name type="scientific">Bacillus spongiae</name>
    <dbReference type="NCBI Taxonomy" id="2683610"/>
    <lineage>
        <taxon>Bacteria</taxon>
        <taxon>Bacillati</taxon>
        <taxon>Bacillota</taxon>
        <taxon>Bacilli</taxon>
        <taxon>Bacillales</taxon>
        <taxon>Bacillaceae</taxon>
        <taxon>Bacillus</taxon>
    </lineage>
</organism>
<dbReference type="SMART" id="SM00422">
    <property type="entry name" value="HTH_MERR"/>
    <property type="match status" value="1"/>
</dbReference>
<dbReference type="InterPro" id="IPR000551">
    <property type="entry name" value="MerR-type_HTH_dom"/>
</dbReference>
<protein>
    <submittedName>
        <fullName evidence="6">MerR family transcriptional regulator</fullName>
    </submittedName>
</protein>
<evidence type="ECO:0000313" key="6">
    <source>
        <dbReference type="EMBL" id="MEI5908977.1"/>
    </source>
</evidence>
<keyword evidence="7" id="KW-1185">Reference proteome</keyword>
<dbReference type="InterPro" id="IPR047057">
    <property type="entry name" value="MerR_fam"/>
</dbReference>
<evidence type="ECO:0000256" key="2">
    <source>
        <dbReference type="ARBA" id="ARBA00023015"/>
    </source>
</evidence>
<proteinExistence type="predicted"/>
<dbReference type="PANTHER" id="PTHR30204:SF69">
    <property type="entry name" value="MERR-FAMILY TRANSCRIPTIONAL REGULATOR"/>
    <property type="match status" value="1"/>
</dbReference>
<keyword evidence="2" id="KW-0805">Transcription regulation</keyword>
<keyword evidence="1" id="KW-0678">Repressor</keyword>
<evidence type="ECO:0000259" key="5">
    <source>
        <dbReference type="PROSITE" id="PS50937"/>
    </source>
</evidence>
<evidence type="ECO:0000313" key="7">
    <source>
        <dbReference type="Proteomes" id="UP001312865"/>
    </source>
</evidence>
<evidence type="ECO:0000256" key="4">
    <source>
        <dbReference type="ARBA" id="ARBA00023163"/>
    </source>
</evidence>
<evidence type="ECO:0000256" key="1">
    <source>
        <dbReference type="ARBA" id="ARBA00022491"/>
    </source>
</evidence>
<name>A0ABU8HI79_9BACI</name>
<feature type="domain" description="HTH merR-type" evidence="5">
    <location>
        <begin position="1"/>
        <end position="69"/>
    </location>
</feature>
<comment type="caution">
    <text evidence="6">The sequence shown here is derived from an EMBL/GenBank/DDBJ whole genome shotgun (WGS) entry which is preliminary data.</text>
</comment>
<reference evidence="6 7" key="1">
    <citation type="journal article" date="2018" name="J. Microbiol.">
        <title>Bacillus spongiae sp. nov., isolated from sponge of Jeju Island.</title>
        <authorList>
            <person name="Lee G.E."/>
            <person name="Im W.T."/>
            <person name="Park J.S."/>
        </authorList>
    </citation>
    <scope>NUCLEOTIDE SEQUENCE [LARGE SCALE GENOMIC DNA]</scope>
    <source>
        <strain evidence="6 7">135PIL107-10</strain>
    </source>
</reference>
<gene>
    <name evidence="6" type="ORF">WAK64_18165</name>
</gene>
<dbReference type="SUPFAM" id="SSF46955">
    <property type="entry name" value="Putative DNA-binding domain"/>
    <property type="match status" value="1"/>
</dbReference>
<dbReference type="EMBL" id="JBBAXC010000018">
    <property type="protein sequence ID" value="MEI5908977.1"/>
    <property type="molecule type" value="Genomic_DNA"/>
</dbReference>